<proteinExistence type="predicted"/>
<accession>A0A815VYE8</accession>
<sequence length="32" mass="3562">MPCCVLVTDHDVGGLVVDFIMRALLVFAIEWV</sequence>
<feature type="non-terminal residue" evidence="1">
    <location>
        <position position="32"/>
    </location>
</feature>
<gene>
    <name evidence="1" type="ORF">JYZ213_LOCUS45586</name>
</gene>
<evidence type="ECO:0000313" key="1">
    <source>
        <dbReference type="EMBL" id="CAF1538910.1"/>
    </source>
</evidence>
<evidence type="ECO:0000313" key="2">
    <source>
        <dbReference type="Proteomes" id="UP000663845"/>
    </source>
</evidence>
<dbReference type="AlphaFoldDB" id="A0A815VYE8"/>
<dbReference type="EMBL" id="CAJNOG010004139">
    <property type="protein sequence ID" value="CAF1538910.1"/>
    <property type="molecule type" value="Genomic_DNA"/>
</dbReference>
<name>A0A815VYE8_9BILA</name>
<organism evidence="1 2">
    <name type="scientific">Adineta steineri</name>
    <dbReference type="NCBI Taxonomy" id="433720"/>
    <lineage>
        <taxon>Eukaryota</taxon>
        <taxon>Metazoa</taxon>
        <taxon>Spiralia</taxon>
        <taxon>Gnathifera</taxon>
        <taxon>Rotifera</taxon>
        <taxon>Eurotatoria</taxon>
        <taxon>Bdelloidea</taxon>
        <taxon>Adinetida</taxon>
        <taxon>Adinetidae</taxon>
        <taxon>Adineta</taxon>
    </lineage>
</organism>
<reference evidence="1" key="1">
    <citation type="submission" date="2021-02" db="EMBL/GenBank/DDBJ databases">
        <authorList>
            <person name="Nowell W R."/>
        </authorList>
    </citation>
    <scope>NUCLEOTIDE SEQUENCE</scope>
</reference>
<comment type="caution">
    <text evidence="1">The sequence shown here is derived from an EMBL/GenBank/DDBJ whole genome shotgun (WGS) entry which is preliminary data.</text>
</comment>
<dbReference type="Proteomes" id="UP000663845">
    <property type="component" value="Unassembled WGS sequence"/>
</dbReference>
<protein>
    <submittedName>
        <fullName evidence="1">Uncharacterized protein</fullName>
    </submittedName>
</protein>